<dbReference type="Gene3D" id="3.20.20.60">
    <property type="entry name" value="Phosphoenolpyruvate-binding domains"/>
    <property type="match status" value="1"/>
</dbReference>
<comment type="caution">
    <text evidence="5">The sequence shown here is derived from an EMBL/GenBank/DDBJ whole genome shotgun (WGS) entry which is preliminary data.</text>
</comment>
<dbReference type="Pfam" id="PF03328">
    <property type="entry name" value="HpcH_HpaI"/>
    <property type="match status" value="1"/>
</dbReference>
<dbReference type="InterPro" id="IPR040442">
    <property type="entry name" value="Pyrv_kinase-like_dom_sf"/>
</dbReference>
<evidence type="ECO:0000256" key="1">
    <source>
        <dbReference type="ARBA" id="ARBA00005568"/>
    </source>
</evidence>
<keyword evidence="3" id="KW-0456">Lyase</keyword>
<accession>A0A932HZL1</accession>
<dbReference type="GO" id="GO:0005737">
    <property type="term" value="C:cytoplasm"/>
    <property type="evidence" value="ECO:0007669"/>
    <property type="project" value="TreeGrafter"/>
</dbReference>
<evidence type="ECO:0000256" key="3">
    <source>
        <dbReference type="ARBA" id="ARBA00023239"/>
    </source>
</evidence>
<organism evidence="5 6">
    <name type="scientific">Tectimicrobiota bacterium</name>
    <dbReference type="NCBI Taxonomy" id="2528274"/>
    <lineage>
        <taxon>Bacteria</taxon>
        <taxon>Pseudomonadati</taxon>
        <taxon>Nitrospinota/Tectimicrobiota group</taxon>
        <taxon>Candidatus Tectimicrobiota</taxon>
    </lineage>
</organism>
<dbReference type="AlphaFoldDB" id="A0A932HZL1"/>
<sequence>MARTVEVGLAMRAAGYDWLFIDLEHGPFDLETAQQLSIAALTQGITPLVRVADLSPHLSTRILDAGAQGIVLPHVDSAEEARELVHVCKFPPEGGRSSGGGLAHARFEGMDPGKLLADVNREMLLVAMIETPGAGENADEIAAVPGVDVLLIGTNDLSTGMGIVGQHDHPRVNKVYEQVIAACKRHGKTAGMGGSYQPAMIERRVKEGIRFILAGSDLNFMMAGAKSMAETIRKAAG</sequence>
<dbReference type="PANTHER" id="PTHR30502">
    <property type="entry name" value="2-KETO-3-DEOXY-L-RHAMNONATE ALDOLASE"/>
    <property type="match status" value="1"/>
</dbReference>
<dbReference type="SUPFAM" id="SSF51621">
    <property type="entry name" value="Phosphoenolpyruvate/pyruvate domain"/>
    <property type="match status" value="1"/>
</dbReference>
<dbReference type="GO" id="GO:0016832">
    <property type="term" value="F:aldehyde-lyase activity"/>
    <property type="evidence" value="ECO:0007669"/>
    <property type="project" value="TreeGrafter"/>
</dbReference>
<dbReference type="InterPro" id="IPR015813">
    <property type="entry name" value="Pyrv/PenolPyrv_kinase-like_dom"/>
</dbReference>
<protein>
    <submittedName>
        <fullName evidence="5">Aldolase</fullName>
    </submittedName>
</protein>
<gene>
    <name evidence="5" type="ORF">HYZ11_13635</name>
</gene>
<comment type="similarity">
    <text evidence="1">Belongs to the HpcH/HpaI aldolase family.</text>
</comment>
<dbReference type="GO" id="GO:0046872">
    <property type="term" value="F:metal ion binding"/>
    <property type="evidence" value="ECO:0007669"/>
    <property type="project" value="UniProtKB-KW"/>
</dbReference>
<dbReference type="Proteomes" id="UP000782312">
    <property type="component" value="Unassembled WGS sequence"/>
</dbReference>
<keyword evidence="2" id="KW-0479">Metal-binding</keyword>
<evidence type="ECO:0000259" key="4">
    <source>
        <dbReference type="Pfam" id="PF03328"/>
    </source>
</evidence>
<reference evidence="5" key="1">
    <citation type="submission" date="2020-07" db="EMBL/GenBank/DDBJ databases">
        <title>Huge and variable diversity of episymbiotic CPR bacteria and DPANN archaea in groundwater ecosystems.</title>
        <authorList>
            <person name="He C.Y."/>
            <person name="Keren R."/>
            <person name="Whittaker M."/>
            <person name="Farag I.F."/>
            <person name="Doudna J."/>
            <person name="Cate J.H.D."/>
            <person name="Banfield J.F."/>
        </authorList>
    </citation>
    <scope>NUCLEOTIDE SEQUENCE</scope>
    <source>
        <strain evidence="5">NC_groundwater_763_Ag_S-0.2um_68_21</strain>
    </source>
</reference>
<evidence type="ECO:0000313" key="5">
    <source>
        <dbReference type="EMBL" id="MBI3128640.1"/>
    </source>
</evidence>
<dbReference type="PANTHER" id="PTHR30502:SF0">
    <property type="entry name" value="PHOSPHOENOLPYRUVATE CARBOXYLASE FAMILY PROTEIN"/>
    <property type="match status" value="1"/>
</dbReference>
<name>A0A932HZL1_UNCTE</name>
<evidence type="ECO:0000313" key="6">
    <source>
        <dbReference type="Proteomes" id="UP000782312"/>
    </source>
</evidence>
<dbReference type="InterPro" id="IPR050251">
    <property type="entry name" value="HpcH-HpaI_aldolase"/>
</dbReference>
<evidence type="ECO:0000256" key="2">
    <source>
        <dbReference type="ARBA" id="ARBA00022723"/>
    </source>
</evidence>
<proteinExistence type="inferred from homology"/>
<dbReference type="InterPro" id="IPR005000">
    <property type="entry name" value="Aldolase/citrate-lyase_domain"/>
</dbReference>
<feature type="domain" description="HpcH/HpaI aldolase/citrate lyase" evidence="4">
    <location>
        <begin position="13"/>
        <end position="219"/>
    </location>
</feature>
<dbReference type="EMBL" id="JACPUR010000034">
    <property type="protein sequence ID" value="MBI3128640.1"/>
    <property type="molecule type" value="Genomic_DNA"/>
</dbReference>